<accession>A0ABN2M134</accession>
<dbReference type="EMBL" id="BAAAPO010000043">
    <property type="protein sequence ID" value="GAA1803057.1"/>
    <property type="molecule type" value="Genomic_DNA"/>
</dbReference>
<name>A0ABN2M134_9MICO</name>
<dbReference type="Proteomes" id="UP001499938">
    <property type="component" value="Unassembled WGS sequence"/>
</dbReference>
<organism evidence="1 2">
    <name type="scientific">Nostocoides veronense</name>
    <dbReference type="NCBI Taxonomy" id="330836"/>
    <lineage>
        <taxon>Bacteria</taxon>
        <taxon>Bacillati</taxon>
        <taxon>Actinomycetota</taxon>
        <taxon>Actinomycetes</taxon>
        <taxon>Micrococcales</taxon>
        <taxon>Intrasporangiaceae</taxon>
        <taxon>Nostocoides</taxon>
    </lineage>
</organism>
<proteinExistence type="predicted"/>
<reference evidence="1 2" key="1">
    <citation type="journal article" date="2019" name="Int. J. Syst. Evol. Microbiol.">
        <title>The Global Catalogue of Microorganisms (GCM) 10K type strain sequencing project: providing services to taxonomists for standard genome sequencing and annotation.</title>
        <authorList>
            <consortium name="The Broad Institute Genomics Platform"/>
            <consortium name="The Broad Institute Genome Sequencing Center for Infectious Disease"/>
            <person name="Wu L."/>
            <person name="Ma J."/>
        </authorList>
    </citation>
    <scope>NUCLEOTIDE SEQUENCE [LARGE SCALE GENOMIC DNA]</scope>
    <source>
        <strain evidence="1 2">JCM 15592</strain>
    </source>
</reference>
<evidence type="ECO:0000313" key="2">
    <source>
        <dbReference type="Proteomes" id="UP001499938"/>
    </source>
</evidence>
<sequence>MLLVTVVFNRTSVTQQAETLAFITLAPFAFDVFDRRSVDPSAPDRPASRCGLWAALLVIPLGVSILRDHNLQGLAGEAVRYTSRLTEAFLGTLLVGVYLWLRRRRRGAWTVPPRSSDSVAT</sequence>
<evidence type="ECO:0000313" key="1">
    <source>
        <dbReference type="EMBL" id="GAA1803057.1"/>
    </source>
</evidence>
<gene>
    <name evidence="1" type="ORF">GCM10009811_28410</name>
</gene>
<protein>
    <submittedName>
        <fullName evidence="1">Uncharacterized protein</fullName>
    </submittedName>
</protein>
<comment type="caution">
    <text evidence="1">The sequence shown here is derived from an EMBL/GenBank/DDBJ whole genome shotgun (WGS) entry which is preliminary data.</text>
</comment>
<keyword evidence="2" id="KW-1185">Reference proteome</keyword>